<dbReference type="InterPro" id="IPR003740">
    <property type="entry name" value="YitT"/>
</dbReference>
<accession>A0A7W8G743</accession>
<dbReference type="CDD" id="cd16380">
    <property type="entry name" value="YitT_C"/>
    <property type="match status" value="1"/>
</dbReference>
<dbReference type="InterPro" id="IPR051461">
    <property type="entry name" value="UPF0750_membrane"/>
</dbReference>
<keyword evidence="9" id="KW-1185">Reference proteome</keyword>
<evidence type="ECO:0000313" key="8">
    <source>
        <dbReference type="EMBL" id="MBB5225113.1"/>
    </source>
</evidence>
<proteinExistence type="predicted"/>
<comment type="subcellular location">
    <subcellularLocation>
        <location evidence="1">Cell membrane</location>
        <topology evidence="1">Multi-pass membrane protein</topology>
    </subcellularLocation>
</comment>
<name>A0A7W8G743_9SPIR</name>
<dbReference type="GO" id="GO:0005886">
    <property type="term" value="C:plasma membrane"/>
    <property type="evidence" value="ECO:0007669"/>
    <property type="project" value="UniProtKB-SubCell"/>
</dbReference>
<dbReference type="PANTHER" id="PTHR33545">
    <property type="entry name" value="UPF0750 MEMBRANE PROTEIN YITT-RELATED"/>
    <property type="match status" value="1"/>
</dbReference>
<feature type="transmembrane region" description="Helical" evidence="6">
    <location>
        <begin position="149"/>
        <end position="167"/>
    </location>
</feature>
<dbReference type="EMBL" id="JACHFQ010000001">
    <property type="protein sequence ID" value="MBB5225113.1"/>
    <property type="molecule type" value="Genomic_DNA"/>
</dbReference>
<keyword evidence="5 6" id="KW-0472">Membrane</keyword>
<dbReference type="AlphaFoldDB" id="A0A7W8G743"/>
<dbReference type="PANTHER" id="PTHR33545:SF5">
    <property type="entry name" value="UPF0750 MEMBRANE PROTEIN YITT"/>
    <property type="match status" value="1"/>
</dbReference>
<organism evidence="8 9">
    <name type="scientific">Treponema ruminis</name>
    <dbReference type="NCBI Taxonomy" id="744515"/>
    <lineage>
        <taxon>Bacteria</taxon>
        <taxon>Pseudomonadati</taxon>
        <taxon>Spirochaetota</taxon>
        <taxon>Spirochaetia</taxon>
        <taxon>Spirochaetales</taxon>
        <taxon>Treponemataceae</taxon>
        <taxon>Treponema</taxon>
    </lineage>
</organism>
<feature type="transmembrane region" description="Helical" evidence="6">
    <location>
        <begin position="51"/>
        <end position="72"/>
    </location>
</feature>
<feature type="domain" description="DUF2179" evidence="7">
    <location>
        <begin position="220"/>
        <end position="273"/>
    </location>
</feature>
<evidence type="ECO:0000256" key="3">
    <source>
        <dbReference type="ARBA" id="ARBA00022692"/>
    </source>
</evidence>
<evidence type="ECO:0000256" key="5">
    <source>
        <dbReference type="ARBA" id="ARBA00023136"/>
    </source>
</evidence>
<dbReference type="Pfam" id="PF02588">
    <property type="entry name" value="YitT_membrane"/>
    <property type="match status" value="1"/>
</dbReference>
<evidence type="ECO:0000256" key="1">
    <source>
        <dbReference type="ARBA" id="ARBA00004651"/>
    </source>
</evidence>
<dbReference type="InterPro" id="IPR019264">
    <property type="entry name" value="DUF2179"/>
</dbReference>
<dbReference type="PIRSF" id="PIRSF006483">
    <property type="entry name" value="Membrane_protein_YitT"/>
    <property type="match status" value="1"/>
</dbReference>
<evidence type="ECO:0000259" key="7">
    <source>
        <dbReference type="Pfam" id="PF10035"/>
    </source>
</evidence>
<evidence type="ECO:0000256" key="4">
    <source>
        <dbReference type="ARBA" id="ARBA00022989"/>
    </source>
</evidence>
<protein>
    <submittedName>
        <fullName evidence="8">Uncharacterized membrane-anchored protein YitT (DUF2179 family)</fullName>
    </submittedName>
</protein>
<evidence type="ECO:0000313" key="9">
    <source>
        <dbReference type="Proteomes" id="UP000518887"/>
    </source>
</evidence>
<keyword evidence="3 6" id="KW-0812">Transmembrane</keyword>
<dbReference type="RefSeq" id="WP_184657042.1">
    <property type="nucleotide sequence ID" value="NZ_CP031518.1"/>
</dbReference>
<evidence type="ECO:0000256" key="2">
    <source>
        <dbReference type="ARBA" id="ARBA00022475"/>
    </source>
</evidence>
<reference evidence="8 9" key="1">
    <citation type="submission" date="2020-08" db="EMBL/GenBank/DDBJ databases">
        <title>Genomic Encyclopedia of Type Strains, Phase IV (KMG-IV): sequencing the most valuable type-strain genomes for metagenomic binning, comparative biology and taxonomic classification.</title>
        <authorList>
            <person name="Goeker M."/>
        </authorList>
    </citation>
    <scope>NUCLEOTIDE SEQUENCE [LARGE SCALE GENOMIC DNA]</scope>
    <source>
        <strain evidence="8 9">DSM 103462</strain>
    </source>
</reference>
<dbReference type="Gene3D" id="3.30.70.120">
    <property type="match status" value="1"/>
</dbReference>
<feature type="transmembrane region" description="Helical" evidence="6">
    <location>
        <begin position="79"/>
        <end position="100"/>
    </location>
</feature>
<comment type="caution">
    <text evidence="8">The sequence shown here is derived from an EMBL/GenBank/DDBJ whole genome shotgun (WGS) entry which is preliminary data.</text>
</comment>
<sequence>MRTFLRFLLVTAGAVLMAVNINTFVHGAGLLPGGFTGITLLLQEVFSKFFNINVPFAVFYWGLNIVPAIICFKYVGKKFTIFSIWAILLSGFLTDIIPGLDVTNDVLLCTIFGGIVNGMAISFCLLAGATSGGTDFISIYVSEKTGRSIWNHIFIGNVVVLVTFGILFGWTRALYSIIFQFVTTQLLTSLYKRYQKSTLLIITNKPDELVKTIRETTGHDATLFKGEGCYTGLERSMLYTVISSDTEEKLVREVKKTDPMAFVNILQTKMLKGNFIMKKQD</sequence>
<keyword evidence="2" id="KW-1003">Cell membrane</keyword>
<dbReference type="InterPro" id="IPR015867">
    <property type="entry name" value="N-reg_PII/ATP_PRibTrfase_C"/>
</dbReference>
<keyword evidence="4 6" id="KW-1133">Transmembrane helix</keyword>
<evidence type="ECO:0000256" key="6">
    <source>
        <dbReference type="SAM" id="Phobius"/>
    </source>
</evidence>
<gene>
    <name evidence="8" type="ORF">HNP76_000453</name>
</gene>
<feature type="transmembrane region" description="Helical" evidence="6">
    <location>
        <begin position="106"/>
        <end position="128"/>
    </location>
</feature>
<dbReference type="Proteomes" id="UP000518887">
    <property type="component" value="Unassembled WGS sequence"/>
</dbReference>
<dbReference type="Pfam" id="PF10035">
    <property type="entry name" value="DUF2179"/>
    <property type="match status" value="1"/>
</dbReference>